<reference evidence="2" key="1">
    <citation type="submission" date="2021-02" db="EMBL/GenBank/DDBJ databases">
        <authorList>
            <person name="Nieuwenhuis M."/>
            <person name="Van De Peppel L.J.J."/>
        </authorList>
    </citation>
    <scope>NUCLEOTIDE SEQUENCE</scope>
    <source>
        <strain evidence="2">D49</strain>
    </source>
</reference>
<name>A0A9P7GWQ6_9AGAR</name>
<reference evidence="2" key="2">
    <citation type="submission" date="2021-10" db="EMBL/GenBank/DDBJ databases">
        <title>Phylogenomics reveals ancestral predisposition of the termite-cultivated fungus Termitomyces towards a domesticated lifestyle.</title>
        <authorList>
            <person name="Auxier B."/>
            <person name="Grum-Grzhimaylo A."/>
            <person name="Cardenas M.E."/>
            <person name="Lodge J.D."/>
            <person name="Laessoe T."/>
            <person name="Pedersen O."/>
            <person name="Smith M.E."/>
            <person name="Kuyper T.W."/>
            <person name="Franco-Molano E.A."/>
            <person name="Baroni T.J."/>
            <person name="Aanen D.K."/>
        </authorList>
    </citation>
    <scope>NUCLEOTIDE SEQUENCE</scope>
    <source>
        <strain evidence="2">D49</strain>
    </source>
</reference>
<evidence type="ECO:0000256" key="1">
    <source>
        <dbReference type="SAM" id="MobiDB-lite"/>
    </source>
</evidence>
<organism evidence="2 3">
    <name type="scientific">Sphagnurus paluster</name>
    <dbReference type="NCBI Taxonomy" id="117069"/>
    <lineage>
        <taxon>Eukaryota</taxon>
        <taxon>Fungi</taxon>
        <taxon>Dikarya</taxon>
        <taxon>Basidiomycota</taxon>
        <taxon>Agaricomycotina</taxon>
        <taxon>Agaricomycetes</taxon>
        <taxon>Agaricomycetidae</taxon>
        <taxon>Agaricales</taxon>
        <taxon>Tricholomatineae</taxon>
        <taxon>Lyophyllaceae</taxon>
        <taxon>Sphagnurus</taxon>
    </lineage>
</organism>
<sequence length="131" mass="14586">MYYRTQPISALPVQAKRRCKNGGSKQEPLHQPQPIEPPPEAPSFRRRFALPFHRSSDVVDPEAATAVVSDAEKPPRVRVDMLQVSVLITMPSPHKPTNDSAASIEKSLPEQIPDVVFGVTRLPYKYSNQTA</sequence>
<proteinExistence type="predicted"/>
<dbReference type="OrthoDB" id="3256943at2759"/>
<comment type="caution">
    <text evidence="2">The sequence shown here is derived from an EMBL/GenBank/DDBJ whole genome shotgun (WGS) entry which is preliminary data.</text>
</comment>
<evidence type="ECO:0000313" key="2">
    <source>
        <dbReference type="EMBL" id="KAG5654267.1"/>
    </source>
</evidence>
<protein>
    <submittedName>
        <fullName evidence="2">Uncharacterized protein</fullName>
    </submittedName>
</protein>
<accession>A0A9P7GWQ6</accession>
<dbReference type="AlphaFoldDB" id="A0A9P7GWQ6"/>
<evidence type="ECO:0000313" key="3">
    <source>
        <dbReference type="Proteomes" id="UP000717328"/>
    </source>
</evidence>
<feature type="region of interest" description="Disordered" evidence="1">
    <location>
        <begin position="13"/>
        <end position="43"/>
    </location>
</feature>
<keyword evidence="3" id="KW-1185">Reference proteome</keyword>
<gene>
    <name evidence="2" type="ORF">H0H81_005513</name>
</gene>
<dbReference type="Proteomes" id="UP000717328">
    <property type="component" value="Unassembled WGS sequence"/>
</dbReference>
<dbReference type="EMBL" id="JABCKI010000014">
    <property type="protein sequence ID" value="KAG5654267.1"/>
    <property type="molecule type" value="Genomic_DNA"/>
</dbReference>